<feature type="domain" description="NfeD-like C-terminal" evidence="6">
    <location>
        <begin position="138"/>
        <end position="185"/>
    </location>
</feature>
<keyword evidence="2 5" id="KW-0812">Transmembrane</keyword>
<evidence type="ECO:0000256" key="4">
    <source>
        <dbReference type="ARBA" id="ARBA00023136"/>
    </source>
</evidence>
<accession>X1A025</accession>
<dbReference type="Gene3D" id="2.40.50.140">
    <property type="entry name" value="Nucleic acid-binding proteins"/>
    <property type="match status" value="1"/>
</dbReference>
<name>X1A025_9ZZZZ</name>
<evidence type="ECO:0000259" key="6">
    <source>
        <dbReference type="Pfam" id="PF01957"/>
    </source>
</evidence>
<keyword evidence="3 5" id="KW-1133">Transmembrane helix</keyword>
<dbReference type="InterPro" id="IPR002810">
    <property type="entry name" value="NfeD-like_C"/>
</dbReference>
<reference evidence="7" key="1">
    <citation type="journal article" date="2014" name="Front. Microbiol.">
        <title>High frequency of phylogenetically diverse reductive dehalogenase-homologous genes in deep subseafloor sedimentary metagenomes.</title>
        <authorList>
            <person name="Kawai M."/>
            <person name="Futagami T."/>
            <person name="Toyoda A."/>
            <person name="Takaki Y."/>
            <person name="Nishi S."/>
            <person name="Hori S."/>
            <person name="Arai W."/>
            <person name="Tsubouchi T."/>
            <person name="Morono Y."/>
            <person name="Uchiyama I."/>
            <person name="Ito T."/>
            <person name="Fujiyama A."/>
            <person name="Inagaki F."/>
            <person name="Takami H."/>
        </authorList>
    </citation>
    <scope>NUCLEOTIDE SEQUENCE</scope>
    <source>
        <strain evidence="7">Expedition CK06-06</strain>
    </source>
</reference>
<feature type="transmembrane region" description="Helical" evidence="5">
    <location>
        <begin position="45"/>
        <end position="64"/>
    </location>
</feature>
<comment type="caution">
    <text evidence="7">The sequence shown here is derived from an EMBL/GenBank/DDBJ whole genome shotgun (WGS) entry which is preliminary data.</text>
</comment>
<dbReference type="GO" id="GO:0005886">
    <property type="term" value="C:plasma membrane"/>
    <property type="evidence" value="ECO:0007669"/>
    <property type="project" value="TreeGrafter"/>
</dbReference>
<dbReference type="InterPro" id="IPR052165">
    <property type="entry name" value="Membrane_assoc_protease"/>
</dbReference>
<keyword evidence="4 5" id="KW-0472">Membrane</keyword>
<protein>
    <recommendedName>
        <fullName evidence="6">NfeD-like C-terminal domain-containing protein</fullName>
    </recommendedName>
</protein>
<dbReference type="AlphaFoldDB" id="X1A025"/>
<dbReference type="InterPro" id="IPR012340">
    <property type="entry name" value="NA-bd_OB-fold"/>
</dbReference>
<evidence type="ECO:0000256" key="2">
    <source>
        <dbReference type="ARBA" id="ARBA00022692"/>
    </source>
</evidence>
<dbReference type="PANTHER" id="PTHR33507:SF3">
    <property type="entry name" value="INNER MEMBRANE PROTEIN YBBJ"/>
    <property type="match status" value="1"/>
</dbReference>
<comment type="subcellular location">
    <subcellularLocation>
        <location evidence="1">Membrane</location>
        <topology evidence="1">Multi-pass membrane protein</topology>
    </subcellularLocation>
</comment>
<dbReference type="SUPFAM" id="SSF141322">
    <property type="entry name" value="NfeD domain-like"/>
    <property type="match status" value="1"/>
</dbReference>
<evidence type="ECO:0000256" key="3">
    <source>
        <dbReference type="ARBA" id="ARBA00022989"/>
    </source>
</evidence>
<proteinExistence type="predicted"/>
<feature type="transmembrane region" description="Helical" evidence="5">
    <location>
        <begin position="100"/>
        <end position="120"/>
    </location>
</feature>
<organism evidence="7">
    <name type="scientific">marine sediment metagenome</name>
    <dbReference type="NCBI Taxonomy" id="412755"/>
    <lineage>
        <taxon>unclassified sequences</taxon>
        <taxon>metagenomes</taxon>
        <taxon>ecological metagenomes</taxon>
    </lineage>
</organism>
<dbReference type="Pfam" id="PF01957">
    <property type="entry name" value="NfeD"/>
    <property type="match status" value="1"/>
</dbReference>
<feature type="transmembrane region" description="Helical" evidence="5">
    <location>
        <begin position="76"/>
        <end position="94"/>
    </location>
</feature>
<evidence type="ECO:0000256" key="1">
    <source>
        <dbReference type="ARBA" id="ARBA00004141"/>
    </source>
</evidence>
<dbReference type="PANTHER" id="PTHR33507">
    <property type="entry name" value="INNER MEMBRANE PROTEIN YBBJ"/>
    <property type="match status" value="1"/>
</dbReference>
<evidence type="ECO:0000313" key="7">
    <source>
        <dbReference type="EMBL" id="GAG53636.1"/>
    </source>
</evidence>
<dbReference type="EMBL" id="BART01008314">
    <property type="protein sequence ID" value="GAG53636.1"/>
    <property type="molecule type" value="Genomic_DNA"/>
</dbReference>
<gene>
    <name evidence="7" type="ORF">S01H4_18735</name>
</gene>
<evidence type="ECO:0000256" key="5">
    <source>
        <dbReference type="SAM" id="Phobius"/>
    </source>
</evidence>
<sequence length="195" mass="21887">MTLLVITLEPATGKAMAQVTVPLVVILFVIEIFLMRSTIVFDTWMLLVIGFVLYIMFMMFTGGSSFVEGGFIDAKISLKLFPVYGIAIFLSMLIDDTRQLTVYIMAGTVMGMMVLYFVFLRDYDKWPAYSQFKYSDIRAVSDINPKGKVKTGAEIWWARTTGPPIKSGEKVVIVRITGMTMIVAKPEDIVIGQDH</sequence>
<feature type="transmembrane region" description="Helical" evidence="5">
    <location>
        <begin position="21"/>
        <end position="39"/>
    </location>
</feature>